<dbReference type="Pfam" id="PF00072">
    <property type="entry name" value="Response_reg"/>
    <property type="match status" value="1"/>
</dbReference>
<gene>
    <name evidence="5" type="primary">vraR_5</name>
    <name evidence="5" type="ORF">NCTC11819_02066</name>
</gene>
<dbReference type="EMBL" id="UGGQ01000006">
    <property type="protein sequence ID" value="STO17472.1"/>
    <property type="molecule type" value="Genomic_DNA"/>
</dbReference>
<dbReference type="GO" id="GO:0000160">
    <property type="term" value="P:phosphorelay signal transduction system"/>
    <property type="evidence" value="ECO:0007669"/>
    <property type="project" value="InterPro"/>
</dbReference>
<dbReference type="RefSeq" id="WP_252865132.1">
    <property type="nucleotide sequence ID" value="NZ_CAMPNB010000028.1"/>
</dbReference>
<dbReference type="PROSITE" id="PS50110">
    <property type="entry name" value="RESPONSE_REGULATORY"/>
    <property type="match status" value="1"/>
</dbReference>
<feature type="modified residue" description="4-aspartylphosphate" evidence="3">
    <location>
        <position position="59"/>
    </location>
</feature>
<dbReference type="SMART" id="SM00448">
    <property type="entry name" value="REC"/>
    <property type="match status" value="1"/>
</dbReference>
<dbReference type="InterPro" id="IPR058245">
    <property type="entry name" value="NreC/VraR/RcsB-like_REC"/>
</dbReference>
<dbReference type="AlphaFoldDB" id="A0A378PE20"/>
<reference evidence="5 6" key="1">
    <citation type="submission" date="2018-06" db="EMBL/GenBank/DDBJ databases">
        <authorList>
            <consortium name="Pathogen Informatics"/>
            <person name="Doyle S."/>
        </authorList>
    </citation>
    <scope>NUCLEOTIDE SEQUENCE [LARGE SCALE GENOMIC DNA]</scope>
    <source>
        <strain evidence="5 6">NCTC11819</strain>
    </source>
</reference>
<dbReference type="CDD" id="cd17535">
    <property type="entry name" value="REC_NarL-like"/>
    <property type="match status" value="1"/>
</dbReference>
<dbReference type="InterPro" id="IPR000792">
    <property type="entry name" value="Tscrpt_reg_LuxR_C"/>
</dbReference>
<dbReference type="InterPro" id="IPR001789">
    <property type="entry name" value="Sig_transdc_resp-reg_receiver"/>
</dbReference>
<evidence type="ECO:0000256" key="3">
    <source>
        <dbReference type="PROSITE-ProRule" id="PRU00169"/>
    </source>
</evidence>
<dbReference type="GeneID" id="61167885"/>
<protein>
    <submittedName>
        <fullName evidence="5">Response regulator protein vraR</fullName>
    </submittedName>
</protein>
<evidence type="ECO:0000259" key="4">
    <source>
        <dbReference type="PROSITE" id="PS50110"/>
    </source>
</evidence>
<evidence type="ECO:0000256" key="1">
    <source>
        <dbReference type="ARBA" id="ARBA00022553"/>
    </source>
</evidence>
<dbReference type="SUPFAM" id="SSF46894">
    <property type="entry name" value="C-terminal effector domain of the bipartite response regulators"/>
    <property type="match status" value="1"/>
</dbReference>
<dbReference type="Pfam" id="PF00196">
    <property type="entry name" value="GerE"/>
    <property type="match status" value="1"/>
</dbReference>
<sequence length="229" mass="24959">MVSTPMIEILIVDDDAEYSSQLATLLSHSSEIRIVGIADSGESALELIPQLQPDIVLLDIDMPGIGGLATLQLIVQNFDNVQPVILSAFPHPENVERALGAGARGFLVKGSTMQDLVNQLRTVVQGKIPIDSEPEQVLISNVSKKIQVRDSFPEFAQGVSGLPERFRPLLPYLARGKSDKAISRELHLSVKTIRNYVTEILEVTACESRTEFAFKALSTGLVEVSPDLL</sequence>
<dbReference type="GO" id="GO:0003677">
    <property type="term" value="F:DNA binding"/>
    <property type="evidence" value="ECO:0007669"/>
    <property type="project" value="UniProtKB-KW"/>
</dbReference>
<dbReference type="Gene3D" id="3.40.50.2300">
    <property type="match status" value="1"/>
</dbReference>
<accession>A0A378PE20</accession>
<name>A0A378PE20_9ACTO</name>
<organism evidence="5 6">
    <name type="scientific">Mobiluncus mulieris</name>
    <dbReference type="NCBI Taxonomy" id="2052"/>
    <lineage>
        <taxon>Bacteria</taxon>
        <taxon>Bacillati</taxon>
        <taxon>Actinomycetota</taxon>
        <taxon>Actinomycetes</taxon>
        <taxon>Actinomycetales</taxon>
        <taxon>Actinomycetaceae</taxon>
        <taxon>Mobiluncus</taxon>
    </lineage>
</organism>
<evidence type="ECO:0000313" key="6">
    <source>
        <dbReference type="Proteomes" id="UP000255284"/>
    </source>
</evidence>
<dbReference type="PANTHER" id="PTHR43214">
    <property type="entry name" value="TWO-COMPONENT RESPONSE REGULATOR"/>
    <property type="match status" value="1"/>
</dbReference>
<evidence type="ECO:0000256" key="2">
    <source>
        <dbReference type="ARBA" id="ARBA00023125"/>
    </source>
</evidence>
<feature type="domain" description="Response regulatory" evidence="4">
    <location>
        <begin position="8"/>
        <end position="124"/>
    </location>
</feature>
<comment type="caution">
    <text evidence="5">The sequence shown here is derived from an EMBL/GenBank/DDBJ whole genome shotgun (WGS) entry which is preliminary data.</text>
</comment>
<keyword evidence="2" id="KW-0238">DNA-binding</keyword>
<dbReference type="InterPro" id="IPR039420">
    <property type="entry name" value="WalR-like"/>
</dbReference>
<dbReference type="SUPFAM" id="SSF52172">
    <property type="entry name" value="CheY-like"/>
    <property type="match status" value="1"/>
</dbReference>
<evidence type="ECO:0000313" key="5">
    <source>
        <dbReference type="EMBL" id="STO17472.1"/>
    </source>
</evidence>
<dbReference type="PANTHER" id="PTHR43214:SF42">
    <property type="entry name" value="TRANSCRIPTIONAL REGULATORY PROTEIN DESR"/>
    <property type="match status" value="1"/>
</dbReference>
<dbReference type="GO" id="GO:0006355">
    <property type="term" value="P:regulation of DNA-templated transcription"/>
    <property type="evidence" value="ECO:0007669"/>
    <property type="project" value="InterPro"/>
</dbReference>
<proteinExistence type="predicted"/>
<dbReference type="InterPro" id="IPR016032">
    <property type="entry name" value="Sig_transdc_resp-reg_C-effctor"/>
</dbReference>
<dbReference type="InterPro" id="IPR011006">
    <property type="entry name" value="CheY-like_superfamily"/>
</dbReference>
<dbReference type="SMART" id="SM00421">
    <property type="entry name" value="HTH_LUXR"/>
    <property type="match status" value="1"/>
</dbReference>
<dbReference type="Proteomes" id="UP000255284">
    <property type="component" value="Unassembled WGS sequence"/>
</dbReference>
<keyword evidence="1 3" id="KW-0597">Phosphoprotein</keyword>